<dbReference type="AlphaFoldDB" id="A0A3M0AHB2"/>
<dbReference type="GO" id="GO:0019632">
    <property type="term" value="P:shikimate metabolic process"/>
    <property type="evidence" value="ECO:0007669"/>
    <property type="project" value="InterPro"/>
</dbReference>
<dbReference type="InterPro" id="IPR022893">
    <property type="entry name" value="Shikimate_DH_fam"/>
</dbReference>
<dbReference type="NCBIfam" id="TIGR00507">
    <property type="entry name" value="aroE"/>
    <property type="match status" value="1"/>
</dbReference>
<feature type="binding site" evidence="8">
    <location>
        <position position="209"/>
    </location>
    <ligand>
        <name>NADP(+)</name>
        <dbReference type="ChEBI" id="CHEBI:58349"/>
    </ligand>
</feature>
<dbReference type="Proteomes" id="UP000267187">
    <property type="component" value="Unassembled WGS sequence"/>
</dbReference>
<comment type="caution">
    <text evidence="8">Lacks conserved residue(s) required for the propagation of feature annotation.</text>
</comment>
<evidence type="ECO:0000256" key="3">
    <source>
        <dbReference type="ARBA" id="ARBA00022605"/>
    </source>
</evidence>
<evidence type="ECO:0000256" key="6">
    <source>
        <dbReference type="ARBA" id="ARBA00023141"/>
    </source>
</evidence>
<dbReference type="NCBIfam" id="NF001310">
    <property type="entry name" value="PRK00258.1-2"/>
    <property type="match status" value="1"/>
</dbReference>
<evidence type="ECO:0000256" key="2">
    <source>
        <dbReference type="ARBA" id="ARBA00012962"/>
    </source>
</evidence>
<dbReference type="OrthoDB" id="9776868at2"/>
<dbReference type="Pfam" id="PF08501">
    <property type="entry name" value="Shikimate_dh_N"/>
    <property type="match status" value="1"/>
</dbReference>
<dbReference type="GO" id="GO:0009423">
    <property type="term" value="P:chorismate biosynthetic process"/>
    <property type="evidence" value="ECO:0007669"/>
    <property type="project" value="UniProtKB-UniRule"/>
</dbReference>
<organism evidence="12 13">
    <name type="scientific">Umboniibacter marinipuniceus</name>
    <dbReference type="NCBI Taxonomy" id="569599"/>
    <lineage>
        <taxon>Bacteria</taxon>
        <taxon>Pseudomonadati</taxon>
        <taxon>Pseudomonadota</taxon>
        <taxon>Gammaproteobacteria</taxon>
        <taxon>Cellvibrionales</taxon>
        <taxon>Cellvibrionaceae</taxon>
        <taxon>Umboniibacter</taxon>
    </lineage>
</organism>
<comment type="subunit">
    <text evidence="8">Homodimer.</text>
</comment>
<feature type="binding site" evidence="8">
    <location>
        <begin position="14"/>
        <end position="16"/>
    </location>
    <ligand>
        <name>shikimate</name>
        <dbReference type="ChEBI" id="CHEBI:36208"/>
    </ligand>
</feature>
<keyword evidence="13" id="KW-1185">Reference proteome</keyword>
<dbReference type="GO" id="GO:0050661">
    <property type="term" value="F:NADP binding"/>
    <property type="evidence" value="ECO:0007669"/>
    <property type="project" value="InterPro"/>
</dbReference>
<sequence>MKKFLVLGNPIKHSQSPVIHRQFAQQLGLEISYDKAEVPLDDFANFVRTFFAEGGEGLNVTLPFKEQAFALADVVSPSAKAARAANTLKMKNGELHAYNTDGRGMLQDITHRLGWSVRGKRILIVGAGGAVRGILQPLLSASPEEVVIVNRTFEKAQKLAAEFGVYAQPINAIEGSFDMIINATSAGLDGSDIELAATIVTAQTQCYDMLYQVAETPFMAWAKSLGASEMSSGLGMLVEQAALSFNIWHSQSPDTRPVFDTIRQQLNL</sequence>
<evidence type="ECO:0000259" key="11">
    <source>
        <dbReference type="Pfam" id="PF18317"/>
    </source>
</evidence>
<dbReference type="Pfam" id="PF01488">
    <property type="entry name" value="Shikimate_DH"/>
    <property type="match status" value="1"/>
</dbReference>
<proteinExistence type="inferred from homology"/>
<feature type="binding site" evidence="8">
    <location>
        <position position="240"/>
    </location>
    <ligand>
        <name>shikimate</name>
        <dbReference type="ChEBI" id="CHEBI:36208"/>
    </ligand>
</feature>
<dbReference type="RefSeq" id="WP_121875496.1">
    <property type="nucleotide sequence ID" value="NZ_REFJ01000001.1"/>
</dbReference>
<comment type="caution">
    <text evidence="12">The sequence shown here is derived from an EMBL/GenBank/DDBJ whole genome shotgun (WGS) entry which is preliminary data.</text>
</comment>
<evidence type="ECO:0000259" key="9">
    <source>
        <dbReference type="Pfam" id="PF01488"/>
    </source>
</evidence>
<dbReference type="CDD" id="cd01065">
    <property type="entry name" value="NAD_bind_Shikimate_DH"/>
    <property type="match status" value="1"/>
</dbReference>
<feature type="active site" description="Proton acceptor" evidence="8">
    <location>
        <position position="65"/>
    </location>
</feature>
<keyword evidence="6 8" id="KW-0057">Aromatic amino acid biosynthesis</keyword>
<feature type="domain" description="Quinate/shikimate 5-dehydrogenase/glutamyl-tRNA reductase" evidence="9">
    <location>
        <begin position="116"/>
        <end position="186"/>
    </location>
</feature>
<protein>
    <recommendedName>
        <fullName evidence="2 8">Shikimate dehydrogenase (NADP(+))</fullName>
        <shortName evidence="8">SDH</shortName>
        <ecNumber evidence="2 8">1.1.1.25</ecNumber>
    </recommendedName>
</protein>
<evidence type="ECO:0000259" key="10">
    <source>
        <dbReference type="Pfam" id="PF08501"/>
    </source>
</evidence>
<dbReference type="EMBL" id="REFJ01000001">
    <property type="protein sequence ID" value="RMA82148.1"/>
    <property type="molecule type" value="Genomic_DNA"/>
</dbReference>
<feature type="binding site" evidence="8">
    <location>
        <begin position="150"/>
        <end position="155"/>
    </location>
    <ligand>
        <name>NADP(+)</name>
        <dbReference type="ChEBI" id="CHEBI:58349"/>
    </ligand>
</feature>
<keyword evidence="3 8" id="KW-0028">Amino-acid biosynthesis</keyword>
<dbReference type="UniPathway" id="UPA00053">
    <property type="reaction ID" value="UER00087"/>
</dbReference>
<dbReference type="GO" id="GO:0004764">
    <property type="term" value="F:shikimate 3-dehydrogenase (NADP+) activity"/>
    <property type="evidence" value="ECO:0007669"/>
    <property type="project" value="UniProtKB-UniRule"/>
</dbReference>
<dbReference type="GO" id="GO:0008652">
    <property type="term" value="P:amino acid biosynthetic process"/>
    <property type="evidence" value="ECO:0007669"/>
    <property type="project" value="UniProtKB-KW"/>
</dbReference>
<accession>A0A3M0AHB2</accession>
<dbReference type="GO" id="GO:0009073">
    <property type="term" value="P:aromatic amino acid family biosynthetic process"/>
    <property type="evidence" value="ECO:0007669"/>
    <property type="project" value="UniProtKB-KW"/>
</dbReference>
<dbReference type="EC" id="1.1.1.25" evidence="2 8"/>
<dbReference type="InterPro" id="IPR036291">
    <property type="entry name" value="NAD(P)-bd_dom_sf"/>
</dbReference>
<evidence type="ECO:0000256" key="1">
    <source>
        <dbReference type="ARBA" id="ARBA00004871"/>
    </source>
</evidence>
<feature type="domain" description="Shikimate dehydrogenase substrate binding N-terminal" evidence="10">
    <location>
        <begin position="6"/>
        <end position="88"/>
    </location>
</feature>
<evidence type="ECO:0000313" key="13">
    <source>
        <dbReference type="Proteomes" id="UP000267187"/>
    </source>
</evidence>
<comment type="similarity">
    <text evidence="8">Belongs to the shikimate dehydrogenase family.</text>
</comment>
<evidence type="ECO:0000256" key="4">
    <source>
        <dbReference type="ARBA" id="ARBA00022857"/>
    </source>
</evidence>
<comment type="pathway">
    <text evidence="1 8">Metabolic intermediate biosynthesis; chorismate biosynthesis; chorismate from D-erythrose 4-phosphate and phosphoenolpyruvate: step 4/7.</text>
</comment>
<dbReference type="SUPFAM" id="SSF53223">
    <property type="entry name" value="Aminoacid dehydrogenase-like, N-terminal domain"/>
    <property type="match status" value="1"/>
</dbReference>
<dbReference type="SUPFAM" id="SSF51735">
    <property type="entry name" value="NAD(P)-binding Rossmann-fold domains"/>
    <property type="match status" value="1"/>
</dbReference>
<dbReference type="FunFam" id="3.40.50.10860:FF:000006">
    <property type="entry name" value="Shikimate dehydrogenase (NADP(+))"/>
    <property type="match status" value="1"/>
</dbReference>
<comment type="function">
    <text evidence="8">Involved in the biosynthesis of the chorismate, which leads to the biosynthesis of aromatic amino acids. Catalyzes the reversible NADPH linked reduction of 3-dehydroshikimate (DHSA) to yield shikimate (SA).</text>
</comment>
<dbReference type="Gene3D" id="3.40.50.720">
    <property type="entry name" value="NAD(P)-binding Rossmann-like Domain"/>
    <property type="match status" value="1"/>
</dbReference>
<feature type="binding site" evidence="8">
    <location>
        <position position="61"/>
    </location>
    <ligand>
        <name>shikimate</name>
        <dbReference type="ChEBI" id="CHEBI:36208"/>
    </ligand>
</feature>
<keyword evidence="4 8" id="KW-0521">NADP</keyword>
<dbReference type="Gene3D" id="3.40.50.10860">
    <property type="entry name" value="Leucine Dehydrogenase, chain A, domain 1"/>
    <property type="match status" value="1"/>
</dbReference>
<evidence type="ECO:0000256" key="7">
    <source>
        <dbReference type="ARBA" id="ARBA00049442"/>
    </source>
</evidence>
<dbReference type="InterPro" id="IPR046346">
    <property type="entry name" value="Aminoacid_DH-like_N_sf"/>
</dbReference>
<dbReference type="Pfam" id="PF18317">
    <property type="entry name" value="SDH_C"/>
    <property type="match status" value="1"/>
</dbReference>
<keyword evidence="5 8" id="KW-0560">Oxidoreductase</keyword>
<dbReference type="InterPro" id="IPR013708">
    <property type="entry name" value="Shikimate_DH-bd_N"/>
</dbReference>
<evidence type="ECO:0000256" key="5">
    <source>
        <dbReference type="ARBA" id="ARBA00023002"/>
    </source>
</evidence>
<dbReference type="HAMAP" id="MF_00222">
    <property type="entry name" value="Shikimate_DH_AroE"/>
    <property type="match status" value="1"/>
</dbReference>
<reference evidence="12 13" key="1">
    <citation type="submission" date="2018-10" db="EMBL/GenBank/DDBJ databases">
        <title>Genomic Encyclopedia of Type Strains, Phase IV (KMG-IV): sequencing the most valuable type-strain genomes for metagenomic binning, comparative biology and taxonomic classification.</title>
        <authorList>
            <person name="Goeker M."/>
        </authorList>
    </citation>
    <scope>NUCLEOTIDE SEQUENCE [LARGE SCALE GENOMIC DNA]</scope>
    <source>
        <strain evidence="12 13">DSM 25080</strain>
    </source>
</reference>
<feature type="binding site" evidence="8">
    <location>
        <position position="86"/>
    </location>
    <ligand>
        <name>shikimate</name>
        <dbReference type="ChEBI" id="CHEBI:36208"/>
    </ligand>
</feature>
<dbReference type="PANTHER" id="PTHR21089:SF1">
    <property type="entry name" value="BIFUNCTIONAL 3-DEHYDROQUINATE DEHYDRATASE_SHIKIMATE DEHYDROGENASE, CHLOROPLASTIC"/>
    <property type="match status" value="1"/>
</dbReference>
<comment type="catalytic activity">
    <reaction evidence="7 8">
        <text>shikimate + NADP(+) = 3-dehydroshikimate + NADPH + H(+)</text>
        <dbReference type="Rhea" id="RHEA:17737"/>
        <dbReference type="ChEBI" id="CHEBI:15378"/>
        <dbReference type="ChEBI" id="CHEBI:16630"/>
        <dbReference type="ChEBI" id="CHEBI:36208"/>
        <dbReference type="ChEBI" id="CHEBI:57783"/>
        <dbReference type="ChEBI" id="CHEBI:58349"/>
        <dbReference type="EC" id="1.1.1.25"/>
    </reaction>
</comment>
<dbReference type="InterPro" id="IPR041121">
    <property type="entry name" value="SDH_C"/>
</dbReference>
<feature type="binding site" evidence="8">
    <location>
        <position position="101"/>
    </location>
    <ligand>
        <name>shikimate</name>
        <dbReference type="ChEBI" id="CHEBI:36208"/>
    </ligand>
</feature>
<feature type="binding site" evidence="8">
    <location>
        <position position="211"/>
    </location>
    <ligand>
        <name>shikimate</name>
        <dbReference type="ChEBI" id="CHEBI:36208"/>
    </ligand>
</feature>
<dbReference type="PANTHER" id="PTHR21089">
    <property type="entry name" value="SHIKIMATE DEHYDROGENASE"/>
    <property type="match status" value="1"/>
</dbReference>
<feature type="binding site" evidence="8">
    <location>
        <begin position="126"/>
        <end position="130"/>
    </location>
    <ligand>
        <name>NADP(+)</name>
        <dbReference type="ChEBI" id="CHEBI:58349"/>
    </ligand>
</feature>
<name>A0A3M0AHB2_9GAMM</name>
<dbReference type="GO" id="GO:0005829">
    <property type="term" value="C:cytosol"/>
    <property type="evidence" value="ECO:0007669"/>
    <property type="project" value="TreeGrafter"/>
</dbReference>
<gene>
    <name evidence="8" type="primary">aroE</name>
    <name evidence="12" type="ORF">DFR27_0095</name>
</gene>
<dbReference type="InterPro" id="IPR011342">
    <property type="entry name" value="Shikimate_DH"/>
</dbReference>
<feature type="binding site" evidence="8">
    <location>
        <position position="233"/>
    </location>
    <ligand>
        <name>NADP(+)</name>
        <dbReference type="ChEBI" id="CHEBI:58349"/>
    </ligand>
</feature>
<evidence type="ECO:0000313" key="12">
    <source>
        <dbReference type="EMBL" id="RMA82148.1"/>
    </source>
</evidence>
<dbReference type="InterPro" id="IPR006151">
    <property type="entry name" value="Shikm_DH/Glu-tRNA_Rdtase"/>
</dbReference>
<feature type="domain" description="SDH C-terminal" evidence="11">
    <location>
        <begin position="233"/>
        <end position="257"/>
    </location>
</feature>
<evidence type="ECO:0000256" key="8">
    <source>
        <dbReference type="HAMAP-Rule" id="MF_00222"/>
    </source>
</evidence>